<evidence type="ECO:0000256" key="5">
    <source>
        <dbReference type="SAM" id="MobiDB-lite"/>
    </source>
</evidence>
<reference evidence="7 8" key="1">
    <citation type="submission" date="2015-11" db="EMBL/GenBank/DDBJ databases">
        <title>Expanding the genomic diversity of Burkholderia species for the development of highly accurate diagnostics.</title>
        <authorList>
            <person name="Sahl J."/>
            <person name="Keim P."/>
            <person name="Wagner D."/>
        </authorList>
    </citation>
    <scope>NUCLEOTIDE SEQUENCE [LARGE SCALE GENOMIC DNA]</scope>
    <source>
        <strain evidence="7 8">MSMB1137WGS</strain>
    </source>
</reference>
<sequence>MSANQYNALYLRWGKLIRPSNFDELVAERYGTPLSAKRNPYPLPGEDPNRTNGGSGQLPAALTQTHNPDGTWSGKIGVTCALCHGGKIGNASDGAGLGQLLGRNGLADVDLLLTELGGGDTGFYLLGLNRVRGSGDITNFQMFGLLTLFDTRALLSYLDPRLWISGTSGSEAPPSWWNLGHRPAKFFDAGMSSDATRIEMSWYMPDAATPLYQQGFDWIENHTAAANTWLLSVKSPAYPMPVNQALAEHGSVLFHTLDLWDAQRNNPWPRPSGGNGSCASCHGAYATRYVNDLKFLSSPVLAGMAGNVTPLNIINTDPARLKANTLAVQQQFQSSFFGYNGAPYCGDTSNRTGYLAPPLHGVWAEAPYFHNGSVPDVWGVLKSSDRPTIWRRVSKSALPGFVMGFDTTLSAYDPTKLGWKYDTFPCDPSGLLTNSMRCNPLDPVDTALNRTLLDVLFANGSLAWNLLAVLQAPSFTNAQIEDRKVYNTNMYSQSKSGHEFSDVLSDDERKAIIEYLKTL</sequence>
<dbReference type="AlphaFoldDB" id="A0AAW3N6K8"/>
<dbReference type="InterPro" id="IPR036909">
    <property type="entry name" value="Cyt_c-like_dom_sf"/>
</dbReference>
<dbReference type="Pfam" id="PF21419">
    <property type="entry name" value="RoxA-like_Cyt-c"/>
    <property type="match status" value="1"/>
</dbReference>
<accession>A0AAW3N6K8</accession>
<comment type="caution">
    <text evidence="7">The sequence shown here is derived from an EMBL/GenBank/DDBJ whole genome shotgun (WGS) entry which is preliminary data.</text>
</comment>
<feature type="region of interest" description="Disordered" evidence="5">
    <location>
        <begin position="36"/>
        <end position="58"/>
    </location>
</feature>
<dbReference type="PANTHER" id="PTHR30600:SF9">
    <property type="entry name" value="BLR7738 PROTEIN"/>
    <property type="match status" value="1"/>
</dbReference>
<evidence type="ECO:0000256" key="4">
    <source>
        <dbReference type="PROSITE-ProRule" id="PRU00433"/>
    </source>
</evidence>
<evidence type="ECO:0000256" key="1">
    <source>
        <dbReference type="ARBA" id="ARBA00022617"/>
    </source>
</evidence>
<proteinExistence type="predicted"/>
<name>A0AAW3N6K8_9BURK</name>
<organism evidence="7 8">
    <name type="scientific">Burkholderia ubonensis</name>
    <dbReference type="NCBI Taxonomy" id="101571"/>
    <lineage>
        <taxon>Bacteria</taxon>
        <taxon>Pseudomonadati</taxon>
        <taxon>Pseudomonadota</taxon>
        <taxon>Betaproteobacteria</taxon>
        <taxon>Burkholderiales</taxon>
        <taxon>Burkholderiaceae</taxon>
        <taxon>Burkholderia</taxon>
        <taxon>Burkholderia cepacia complex</taxon>
    </lineage>
</organism>
<evidence type="ECO:0000313" key="8">
    <source>
        <dbReference type="Proteomes" id="UP000056732"/>
    </source>
</evidence>
<dbReference type="PROSITE" id="PS51007">
    <property type="entry name" value="CYTC"/>
    <property type="match status" value="1"/>
</dbReference>
<dbReference type="GO" id="GO:0004130">
    <property type="term" value="F:cytochrome-c peroxidase activity"/>
    <property type="evidence" value="ECO:0007669"/>
    <property type="project" value="TreeGrafter"/>
</dbReference>
<dbReference type="GO" id="GO:0009055">
    <property type="term" value="F:electron transfer activity"/>
    <property type="evidence" value="ECO:0007669"/>
    <property type="project" value="InterPro"/>
</dbReference>
<dbReference type="InterPro" id="IPR051395">
    <property type="entry name" value="Cytochrome_c_Peroxidase/MauG"/>
</dbReference>
<feature type="domain" description="Cytochrome c" evidence="6">
    <location>
        <begin position="245"/>
        <end position="519"/>
    </location>
</feature>
<dbReference type="InterPro" id="IPR009056">
    <property type="entry name" value="Cyt_c-like_dom"/>
</dbReference>
<dbReference type="EMBL" id="LPDO01000068">
    <property type="protein sequence ID" value="KVT53807.1"/>
    <property type="molecule type" value="Genomic_DNA"/>
</dbReference>
<evidence type="ECO:0000256" key="2">
    <source>
        <dbReference type="ARBA" id="ARBA00022723"/>
    </source>
</evidence>
<dbReference type="Proteomes" id="UP000056732">
    <property type="component" value="Unassembled WGS sequence"/>
</dbReference>
<evidence type="ECO:0000313" key="7">
    <source>
        <dbReference type="EMBL" id="KVT53807.1"/>
    </source>
</evidence>
<dbReference type="GO" id="GO:0020037">
    <property type="term" value="F:heme binding"/>
    <property type="evidence" value="ECO:0007669"/>
    <property type="project" value="InterPro"/>
</dbReference>
<dbReference type="GO" id="GO:0046872">
    <property type="term" value="F:metal ion binding"/>
    <property type="evidence" value="ECO:0007669"/>
    <property type="project" value="UniProtKB-KW"/>
</dbReference>
<evidence type="ECO:0000259" key="6">
    <source>
        <dbReference type="PROSITE" id="PS51007"/>
    </source>
</evidence>
<gene>
    <name evidence="7" type="ORF">WK53_06420</name>
</gene>
<keyword evidence="2 4" id="KW-0479">Metal-binding</keyword>
<keyword evidence="3 4" id="KW-0408">Iron</keyword>
<dbReference type="Gene3D" id="1.10.760.10">
    <property type="entry name" value="Cytochrome c-like domain"/>
    <property type="match status" value="1"/>
</dbReference>
<dbReference type="PANTHER" id="PTHR30600">
    <property type="entry name" value="CYTOCHROME C PEROXIDASE-RELATED"/>
    <property type="match status" value="1"/>
</dbReference>
<protein>
    <recommendedName>
        <fullName evidence="6">Cytochrome c domain-containing protein</fullName>
    </recommendedName>
</protein>
<keyword evidence="1 4" id="KW-0349">Heme</keyword>
<evidence type="ECO:0000256" key="3">
    <source>
        <dbReference type="ARBA" id="ARBA00023004"/>
    </source>
</evidence>
<dbReference type="SUPFAM" id="SSF46626">
    <property type="entry name" value="Cytochrome c"/>
    <property type="match status" value="1"/>
</dbReference>